<sequence length="1294" mass="144539">MPPKKYALGKQRSLLQTSIQGFLESPSTEIAPASPADEREPQEESLAKAQQDDMFEDDFFDPVEGDCSRFMITAIKTFAGFGNRLSLEKARAAGKNTFHYAVKREKWENLEEKAKEEGVNPKTRAGREAKFEERQDKYRQGGRLAPLPFPKEKPPREIDLSEYDAFDVFSTFHDDDGSLAFALLRNVSGKVRTVLYFTDPDTGVEHKICQPTIDDDHFLGFAELFVNVASFCKVVLGIHFGEDLQKIACSIFPFSEEDTSDLTSWKLLAEEARIYRQESWQVRIVGTPAKPKVQLVEGIWDGRRGDRYRTKPRLHNARKVEGFADLTLPSQSTLESARAFIEYNISGLTPRFAREPKEITIGSHNKDGQSCYSMIYHTPRGSTCMLSIRKNFQELPPNGAPTLPKGVSITLGIFWEQMLDGKEGDVMVEGCTADNHSIIFEWLKIAAAMSFDVRDDRAALRAISAVCKEKMGLHIGQGKGIKSSTPFLTRAGGRPFPNRSVYLCINTYYPFGGAMEHIVSESDQGRVYDVIYTGISLQSEVSDCKLMWNRFVHSVFAENSSVWAGLSAGAFFADNANDIGPSHVDDDRAGLCPHRLKDKRHPCDRCTAITSCRGLSKKNGALVCTTCRGDMDVAEKLKDRVAKKLAGTYPEAFEELNEAFRGKHADAVHDDMDKLVTASLSNLQEDPEDPKITRGDALVPNFPIVPSSANLYFKPAIHFHHLVDTTSTNPAKIGKLLATNVAVTSRGAAMSRWTHDESTQRHMILVMANVREHGTEAISVLNNKSDAEPEKGVIDRVSRGPGKVMLDAWTGIRSATEHERKVPHLLKDRYGSNTFTPAVASRVNRSLEQCHSGAELDADSTSTKGNNKDLEKYRVRIIKITNEIDPDKVMPRGKEGTPNPFLNDRSEDWDIGKFKSAMFDRQQRLQGVCDYINCGDPCLNWVTLGLKLIIEVMAHHGLCRKLGVPFTQHRRAANGVSFGHTERGDLMTCGFMTPFPLSFADYDRLLSNIDIESWVFNLMRSNFHEDYCLDWIEQVRTAVRGRPELVVDVFKVLQPYEATRKFKDNLRWREVIAVKLNVAVEDLDNLTTLKAKVQIHPISKKTKTYVNAPVIAVAGPSAAPGPGPSTTSSRRRSAAAAETSASADVTFVEPVSKRAKIEDKTTRDSSRQGRAVNPRYPTSWIRFVNVPIFFNAAGNIPPANTTQYSLWFIFGFLFNYLIRKKAFAWWKRYNYLTQAALDTGVALATIIIFFALSYNGIKLVWGGNTIGNNTFDSKSVPYLKVAKGGHFGKGPGEF</sequence>
<protein>
    <submittedName>
        <fullName evidence="1">Uncharacterized protein</fullName>
    </submittedName>
</protein>
<name>A0ACC2VQB6_9TREE</name>
<keyword evidence="2" id="KW-1185">Reference proteome</keyword>
<dbReference type="Proteomes" id="UP001230649">
    <property type="component" value="Unassembled WGS sequence"/>
</dbReference>
<comment type="caution">
    <text evidence="1">The sequence shown here is derived from an EMBL/GenBank/DDBJ whole genome shotgun (WGS) entry which is preliminary data.</text>
</comment>
<gene>
    <name evidence="1" type="ORF">QFC20_005249</name>
</gene>
<dbReference type="EMBL" id="JASBWS010000070">
    <property type="protein sequence ID" value="KAJ9101368.1"/>
    <property type="molecule type" value="Genomic_DNA"/>
</dbReference>
<accession>A0ACC2VQB6</accession>
<proteinExistence type="predicted"/>
<evidence type="ECO:0000313" key="2">
    <source>
        <dbReference type="Proteomes" id="UP001230649"/>
    </source>
</evidence>
<organism evidence="1 2">
    <name type="scientific">Naganishia adeliensis</name>
    <dbReference type="NCBI Taxonomy" id="92952"/>
    <lineage>
        <taxon>Eukaryota</taxon>
        <taxon>Fungi</taxon>
        <taxon>Dikarya</taxon>
        <taxon>Basidiomycota</taxon>
        <taxon>Agaricomycotina</taxon>
        <taxon>Tremellomycetes</taxon>
        <taxon>Filobasidiales</taxon>
        <taxon>Filobasidiaceae</taxon>
        <taxon>Naganishia</taxon>
    </lineage>
</organism>
<evidence type="ECO:0000313" key="1">
    <source>
        <dbReference type="EMBL" id="KAJ9101368.1"/>
    </source>
</evidence>
<reference evidence="1" key="1">
    <citation type="submission" date="2023-04" db="EMBL/GenBank/DDBJ databases">
        <title>Draft Genome sequencing of Naganishia species isolated from polar environments using Oxford Nanopore Technology.</title>
        <authorList>
            <person name="Leo P."/>
            <person name="Venkateswaran K."/>
        </authorList>
    </citation>
    <scope>NUCLEOTIDE SEQUENCE</scope>
    <source>
        <strain evidence="1">MNA-CCFEE 5262</strain>
    </source>
</reference>